<evidence type="ECO:0000313" key="2">
    <source>
        <dbReference type="Proteomes" id="UP000467840"/>
    </source>
</evidence>
<gene>
    <name evidence="1" type="ORF">GH714_040241</name>
</gene>
<dbReference type="EMBL" id="JAAGAX010000005">
    <property type="protein sequence ID" value="KAF2315712.1"/>
    <property type="molecule type" value="Genomic_DNA"/>
</dbReference>
<name>A0A6A6MPD9_HEVBR</name>
<evidence type="ECO:0000313" key="1">
    <source>
        <dbReference type="EMBL" id="KAF2315712.1"/>
    </source>
</evidence>
<accession>A0A6A6MPD9</accession>
<organism evidence="1 2">
    <name type="scientific">Hevea brasiliensis</name>
    <name type="common">Para rubber tree</name>
    <name type="synonym">Siphonia brasiliensis</name>
    <dbReference type="NCBI Taxonomy" id="3981"/>
    <lineage>
        <taxon>Eukaryota</taxon>
        <taxon>Viridiplantae</taxon>
        <taxon>Streptophyta</taxon>
        <taxon>Embryophyta</taxon>
        <taxon>Tracheophyta</taxon>
        <taxon>Spermatophyta</taxon>
        <taxon>Magnoliopsida</taxon>
        <taxon>eudicotyledons</taxon>
        <taxon>Gunneridae</taxon>
        <taxon>Pentapetalae</taxon>
        <taxon>rosids</taxon>
        <taxon>fabids</taxon>
        <taxon>Malpighiales</taxon>
        <taxon>Euphorbiaceae</taxon>
        <taxon>Crotonoideae</taxon>
        <taxon>Micrandreae</taxon>
        <taxon>Hevea</taxon>
    </lineage>
</organism>
<reference evidence="1 2" key="1">
    <citation type="journal article" date="2020" name="Mol. Plant">
        <title>The Chromosome-Based Rubber Tree Genome Provides New Insights into Spurge Genome Evolution and Rubber Biosynthesis.</title>
        <authorList>
            <person name="Liu J."/>
            <person name="Shi C."/>
            <person name="Shi C.C."/>
            <person name="Li W."/>
            <person name="Zhang Q.J."/>
            <person name="Zhang Y."/>
            <person name="Li K."/>
            <person name="Lu H.F."/>
            <person name="Shi C."/>
            <person name="Zhu S.T."/>
            <person name="Xiao Z.Y."/>
            <person name="Nan H."/>
            <person name="Yue Y."/>
            <person name="Zhu X.G."/>
            <person name="Wu Y."/>
            <person name="Hong X.N."/>
            <person name="Fan G.Y."/>
            <person name="Tong Y."/>
            <person name="Zhang D."/>
            <person name="Mao C.L."/>
            <person name="Liu Y.L."/>
            <person name="Hao S.J."/>
            <person name="Liu W.Q."/>
            <person name="Lv M.Q."/>
            <person name="Zhang H.B."/>
            <person name="Liu Y."/>
            <person name="Hu-Tang G.R."/>
            <person name="Wang J.P."/>
            <person name="Wang J.H."/>
            <person name="Sun Y.H."/>
            <person name="Ni S.B."/>
            <person name="Chen W.B."/>
            <person name="Zhang X.C."/>
            <person name="Jiao Y.N."/>
            <person name="Eichler E.E."/>
            <person name="Li G.H."/>
            <person name="Liu X."/>
            <person name="Gao L.Z."/>
        </authorList>
    </citation>
    <scope>NUCLEOTIDE SEQUENCE [LARGE SCALE GENOMIC DNA]</scope>
    <source>
        <strain evidence="2">cv. GT1</strain>
        <tissue evidence="1">Leaf</tissue>
    </source>
</reference>
<proteinExistence type="predicted"/>
<keyword evidence="2" id="KW-1185">Reference proteome</keyword>
<sequence length="113" mass="12710">MEEAQKILASAIIAWWRCNSTSLFTQESSKHIPDVEEVSGPKGTELSGIPTELKCGDWIVKMVPGIEDRIISMGHLPSGTQWLHSRIGIDGYEEYSCTEYPLAGFYEEYKIVE</sequence>
<comment type="caution">
    <text evidence="1">The sequence shown here is derived from an EMBL/GenBank/DDBJ whole genome shotgun (WGS) entry which is preliminary data.</text>
</comment>
<protein>
    <submittedName>
        <fullName evidence="1">Uncharacterized protein</fullName>
    </submittedName>
</protein>
<dbReference type="AlphaFoldDB" id="A0A6A6MPD9"/>
<dbReference type="Proteomes" id="UP000467840">
    <property type="component" value="Chromosome 15"/>
</dbReference>